<dbReference type="SMART" id="SM00393">
    <property type="entry name" value="R3H"/>
    <property type="match status" value="1"/>
</dbReference>
<dbReference type="Proteomes" id="UP000177062">
    <property type="component" value="Unassembled WGS sequence"/>
</dbReference>
<comment type="caution">
    <text evidence="2">The sequence shown here is derived from an EMBL/GenBank/DDBJ whole genome shotgun (WGS) entry which is preliminary data.</text>
</comment>
<dbReference type="PANTHER" id="PTHR35800">
    <property type="entry name" value="PROTEIN JAG"/>
    <property type="match status" value="1"/>
</dbReference>
<dbReference type="Gene3D" id="3.30.1370.50">
    <property type="entry name" value="R3H-like domain"/>
    <property type="match status" value="1"/>
</dbReference>
<gene>
    <name evidence="2" type="ORF">A2Y84_00875</name>
</gene>
<dbReference type="InterPro" id="IPR036867">
    <property type="entry name" value="R3H_dom_sf"/>
</dbReference>
<dbReference type="EMBL" id="MHIT01000032">
    <property type="protein sequence ID" value="OGY56154.1"/>
    <property type="molecule type" value="Genomic_DNA"/>
</dbReference>
<dbReference type="Gene3D" id="3.30.300.20">
    <property type="match status" value="1"/>
</dbReference>
<evidence type="ECO:0000259" key="1">
    <source>
        <dbReference type="PROSITE" id="PS51061"/>
    </source>
</evidence>
<dbReference type="PANTHER" id="PTHR35800:SF1">
    <property type="entry name" value="RNA-BINDING PROTEIN KHPB"/>
    <property type="match status" value="1"/>
</dbReference>
<dbReference type="SUPFAM" id="SSF82708">
    <property type="entry name" value="R3H domain"/>
    <property type="match status" value="1"/>
</dbReference>
<reference evidence="2 3" key="1">
    <citation type="journal article" date="2016" name="Nat. Commun.">
        <title>Thousands of microbial genomes shed light on interconnected biogeochemical processes in an aquifer system.</title>
        <authorList>
            <person name="Anantharaman K."/>
            <person name="Brown C.T."/>
            <person name="Hug L.A."/>
            <person name="Sharon I."/>
            <person name="Castelle C.J."/>
            <person name="Probst A.J."/>
            <person name="Thomas B.C."/>
            <person name="Singh A."/>
            <person name="Wilkins M.J."/>
            <person name="Karaoz U."/>
            <person name="Brodie E.L."/>
            <person name="Williams K.H."/>
            <person name="Hubbard S.S."/>
            <person name="Banfield J.F."/>
        </authorList>
    </citation>
    <scope>NUCLEOTIDE SEQUENCE [LARGE SCALE GENOMIC DNA]</scope>
</reference>
<evidence type="ECO:0000313" key="2">
    <source>
        <dbReference type="EMBL" id="OGY56154.1"/>
    </source>
</evidence>
<sequence length="146" mass="16471">MKETGIKIRKLLELIGFDNVRVESDNEEDKISVFIKDHSVAPARLPELVLSLTHLAKQIAKKSGDDRISVDINDYHKEREVLITRLAKAAAKKAAVTGESVSLPAMNAYERRIVHTELAIRPDVETESEGEMRERHVVIKPTKFTD</sequence>
<evidence type="ECO:0000313" key="3">
    <source>
        <dbReference type="Proteomes" id="UP000177062"/>
    </source>
</evidence>
<protein>
    <recommendedName>
        <fullName evidence="1">R3H domain-containing protein</fullName>
    </recommendedName>
</protein>
<dbReference type="Pfam" id="PF01424">
    <property type="entry name" value="R3H"/>
    <property type="match status" value="1"/>
</dbReference>
<feature type="domain" description="R3H" evidence="1">
    <location>
        <begin position="77"/>
        <end position="143"/>
    </location>
</feature>
<dbReference type="PROSITE" id="PS51061">
    <property type="entry name" value="R3H"/>
    <property type="match status" value="1"/>
</dbReference>
<dbReference type="GO" id="GO:0003723">
    <property type="term" value="F:RNA binding"/>
    <property type="evidence" value="ECO:0007669"/>
    <property type="project" value="InterPro"/>
</dbReference>
<dbReference type="InterPro" id="IPR015946">
    <property type="entry name" value="KH_dom-like_a/b"/>
</dbReference>
<dbReference type="InterPro" id="IPR001374">
    <property type="entry name" value="R3H_dom"/>
</dbReference>
<accession>A0A1G1YV11</accession>
<dbReference type="InterPro" id="IPR039247">
    <property type="entry name" value="KhpB"/>
</dbReference>
<organism evidence="2 3">
    <name type="scientific">Candidatus Colwellbacteria bacterium RBG_13_48_8</name>
    <dbReference type="NCBI Taxonomy" id="1797685"/>
    <lineage>
        <taxon>Bacteria</taxon>
        <taxon>Candidatus Colwelliibacteriota</taxon>
    </lineage>
</organism>
<name>A0A1G1YV11_9BACT</name>
<dbReference type="AlphaFoldDB" id="A0A1G1YV11"/>
<proteinExistence type="predicted"/>